<reference evidence="3" key="1">
    <citation type="submission" date="2022-12" db="EMBL/GenBank/DDBJ databases">
        <title>Phocaeicola acetigenes sp. nov., isolated feces from a healthy human.</title>
        <authorList>
            <person name="Do H."/>
            <person name="Ha Y.B."/>
            <person name="Kim J.-S."/>
            <person name="Suh M.K."/>
            <person name="Kim H.S."/>
            <person name="Lee J.-S."/>
        </authorList>
    </citation>
    <scope>NUCLEOTIDE SEQUENCE</scope>
    <source>
        <strain evidence="3">KGMB11183</strain>
    </source>
</reference>
<accession>A0ABT4PDH8</accession>
<dbReference type="InterPro" id="IPR013320">
    <property type="entry name" value="ConA-like_dom_sf"/>
</dbReference>
<dbReference type="Proteomes" id="UP001141933">
    <property type="component" value="Unassembled WGS sequence"/>
</dbReference>
<keyword evidence="1" id="KW-0732">Signal</keyword>
<dbReference type="Gene3D" id="2.60.120.200">
    <property type="match status" value="1"/>
</dbReference>
<dbReference type="SUPFAM" id="SSF49899">
    <property type="entry name" value="Concanavalin A-like lectins/glucanases"/>
    <property type="match status" value="1"/>
</dbReference>
<dbReference type="PROSITE" id="PS51257">
    <property type="entry name" value="PROKAR_LIPOPROTEIN"/>
    <property type="match status" value="1"/>
</dbReference>
<dbReference type="Gene3D" id="2.60.40.1740">
    <property type="entry name" value="hypothetical protein (bacova_03559)"/>
    <property type="match status" value="1"/>
</dbReference>
<gene>
    <name evidence="3" type="ORF">O6P32_00020</name>
</gene>
<dbReference type="EMBL" id="JAPZVM010000001">
    <property type="protein sequence ID" value="MCZ8371099.1"/>
    <property type="molecule type" value="Genomic_DNA"/>
</dbReference>
<evidence type="ECO:0000259" key="2">
    <source>
        <dbReference type="Pfam" id="PF08522"/>
    </source>
</evidence>
<organism evidence="3 4">
    <name type="scientific">Phocaeicola acetigenes</name>
    <dbReference type="NCBI Taxonomy" id="3016083"/>
    <lineage>
        <taxon>Bacteria</taxon>
        <taxon>Pseudomonadati</taxon>
        <taxon>Bacteroidota</taxon>
        <taxon>Bacteroidia</taxon>
        <taxon>Bacteroidales</taxon>
        <taxon>Bacteroidaceae</taxon>
        <taxon>Phocaeicola</taxon>
    </lineage>
</organism>
<evidence type="ECO:0000313" key="3">
    <source>
        <dbReference type="EMBL" id="MCZ8371099.1"/>
    </source>
</evidence>
<protein>
    <submittedName>
        <fullName evidence="3">DUF1735 and LamG domain-containing protein</fullName>
    </submittedName>
</protein>
<evidence type="ECO:0000256" key="1">
    <source>
        <dbReference type="SAM" id="SignalP"/>
    </source>
</evidence>
<dbReference type="Pfam" id="PF08522">
    <property type="entry name" value="BT_3987-like_N"/>
    <property type="match status" value="1"/>
</dbReference>
<dbReference type="InterPro" id="IPR013728">
    <property type="entry name" value="BT_3987-like_N"/>
</dbReference>
<feature type="domain" description="BT-3987-like N-terminal" evidence="2">
    <location>
        <begin position="33"/>
        <end position="151"/>
    </location>
</feature>
<evidence type="ECO:0000313" key="4">
    <source>
        <dbReference type="Proteomes" id="UP001141933"/>
    </source>
</evidence>
<feature type="chain" id="PRO_5046586349" evidence="1">
    <location>
        <begin position="28"/>
        <end position="383"/>
    </location>
</feature>
<dbReference type="Pfam" id="PF13385">
    <property type="entry name" value="Laminin_G_3"/>
    <property type="match status" value="1"/>
</dbReference>
<keyword evidence="4" id="KW-1185">Reference proteome</keyword>
<name>A0ABT4PDH8_9BACT</name>
<dbReference type="RefSeq" id="WP_269876209.1">
    <property type="nucleotide sequence ID" value="NZ_JAPZVM010000001.1"/>
</dbReference>
<proteinExistence type="predicted"/>
<sequence>MKSILNVTRTILASVILVCIMTACNDAEYDVVNNKIYITEAMSSSTTKLLVDPDTGADASFSISLSDKSASDVTGKLTASESALEAYNSLNGTNYKMLPAENYSFSEDQVVIPSGSVISSSINIHVNPFSEEQMESGDLYAIPVTVESASSDFSSLASLSSYIIILDQVIVTSVPVLSGSNPVTPTTSLRQDYNLSEWSLEFRLNMDGFSINNQAIASLNPSEIYVRFGDAGKDYNMLQIKTQGTQYESVTRFEPNKWYHIAIVGNSSSMKLYVNGVLDGTLNLSGSASWTVEKDKFSLISSGTTYFRNKCMLSEFRFWTKAISQSQIQNYMFAIDPETPGLEAYWKMNEGSGNVFNDATGHGNEMTAAGTISWQDGIRSDEQ</sequence>
<feature type="signal peptide" evidence="1">
    <location>
        <begin position="1"/>
        <end position="27"/>
    </location>
</feature>
<comment type="caution">
    <text evidence="3">The sequence shown here is derived from an EMBL/GenBank/DDBJ whole genome shotgun (WGS) entry which is preliminary data.</text>
</comment>